<accession>A0A9D1ACG0</accession>
<organism evidence="2 3">
    <name type="scientific">Candidatus Choladousia intestinavium</name>
    <dbReference type="NCBI Taxonomy" id="2840727"/>
    <lineage>
        <taxon>Bacteria</taxon>
        <taxon>Bacillati</taxon>
        <taxon>Bacillota</taxon>
        <taxon>Clostridia</taxon>
        <taxon>Lachnospirales</taxon>
        <taxon>Lachnospiraceae</taxon>
        <taxon>Lachnospiraceae incertae sedis</taxon>
        <taxon>Candidatus Choladousia</taxon>
    </lineage>
</organism>
<dbReference type="Proteomes" id="UP000886757">
    <property type="component" value="Unassembled WGS sequence"/>
</dbReference>
<dbReference type="EMBL" id="DVGK01000080">
    <property type="protein sequence ID" value="HIR13682.1"/>
    <property type="molecule type" value="Genomic_DNA"/>
</dbReference>
<sequence>MLVALFTAILAGALAYAVISIALLTLSWLKNRIVERLKKAPVGITTEAVISVQEILDQAPEISIDNFGPNIKEEDFLIMGIKKDGEIDRDIDIIRAKEVTDDVKATMKKCGGAAKISV</sequence>
<gene>
    <name evidence="2" type="ORF">IAB31_07150</name>
</gene>
<keyword evidence="1" id="KW-0472">Membrane</keyword>
<reference evidence="2" key="2">
    <citation type="journal article" date="2021" name="PeerJ">
        <title>Extensive microbial diversity within the chicken gut microbiome revealed by metagenomics and culture.</title>
        <authorList>
            <person name="Gilroy R."/>
            <person name="Ravi A."/>
            <person name="Getino M."/>
            <person name="Pursley I."/>
            <person name="Horton D.L."/>
            <person name="Alikhan N.F."/>
            <person name="Baker D."/>
            <person name="Gharbi K."/>
            <person name="Hall N."/>
            <person name="Watson M."/>
            <person name="Adriaenssens E.M."/>
            <person name="Foster-Nyarko E."/>
            <person name="Jarju S."/>
            <person name="Secka A."/>
            <person name="Antonio M."/>
            <person name="Oren A."/>
            <person name="Chaudhuri R.R."/>
            <person name="La Ragione R."/>
            <person name="Hildebrand F."/>
            <person name="Pallen M.J."/>
        </authorList>
    </citation>
    <scope>NUCLEOTIDE SEQUENCE</scope>
    <source>
        <strain evidence="2">ChiSjej4B22-8148</strain>
    </source>
</reference>
<keyword evidence="1" id="KW-1133">Transmembrane helix</keyword>
<evidence type="ECO:0000313" key="2">
    <source>
        <dbReference type="EMBL" id="HIR13682.1"/>
    </source>
</evidence>
<evidence type="ECO:0000313" key="3">
    <source>
        <dbReference type="Proteomes" id="UP000886757"/>
    </source>
</evidence>
<comment type="caution">
    <text evidence="2">The sequence shown here is derived from an EMBL/GenBank/DDBJ whole genome shotgun (WGS) entry which is preliminary data.</text>
</comment>
<name>A0A9D1ACG0_9FIRM</name>
<keyword evidence="1" id="KW-0812">Transmembrane</keyword>
<reference evidence="2" key="1">
    <citation type="submission" date="2020-10" db="EMBL/GenBank/DDBJ databases">
        <authorList>
            <person name="Gilroy R."/>
        </authorList>
    </citation>
    <scope>NUCLEOTIDE SEQUENCE</scope>
    <source>
        <strain evidence="2">ChiSjej4B22-8148</strain>
    </source>
</reference>
<feature type="transmembrane region" description="Helical" evidence="1">
    <location>
        <begin position="6"/>
        <end position="29"/>
    </location>
</feature>
<dbReference type="AlphaFoldDB" id="A0A9D1ACG0"/>
<evidence type="ECO:0000256" key="1">
    <source>
        <dbReference type="SAM" id="Phobius"/>
    </source>
</evidence>
<protein>
    <submittedName>
        <fullName evidence="2">Uncharacterized protein</fullName>
    </submittedName>
</protein>
<proteinExistence type="predicted"/>